<dbReference type="AlphaFoldDB" id="A0A7S3MTX1"/>
<name>A0A7S3MTX1_9SPIT</name>
<protein>
    <submittedName>
        <fullName evidence="2">Uncharacterized protein</fullName>
    </submittedName>
</protein>
<dbReference type="EMBL" id="HBIH01005419">
    <property type="protein sequence ID" value="CAE0321700.1"/>
    <property type="molecule type" value="Transcribed_RNA"/>
</dbReference>
<reference evidence="2" key="1">
    <citation type="submission" date="2021-01" db="EMBL/GenBank/DDBJ databases">
        <authorList>
            <person name="Corre E."/>
            <person name="Pelletier E."/>
            <person name="Niang G."/>
            <person name="Scheremetjew M."/>
            <person name="Finn R."/>
            <person name="Kale V."/>
            <person name="Holt S."/>
            <person name="Cochrane G."/>
            <person name="Meng A."/>
            <person name="Brown T."/>
            <person name="Cohen L."/>
        </authorList>
    </citation>
    <scope>NUCLEOTIDE SEQUENCE</scope>
    <source>
        <strain evidence="2">S3</strain>
    </source>
</reference>
<organism evidence="2">
    <name type="scientific">Strombidium inclinatum</name>
    <dbReference type="NCBI Taxonomy" id="197538"/>
    <lineage>
        <taxon>Eukaryota</taxon>
        <taxon>Sar</taxon>
        <taxon>Alveolata</taxon>
        <taxon>Ciliophora</taxon>
        <taxon>Intramacronucleata</taxon>
        <taxon>Spirotrichea</taxon>
        <taxon>Oligotrichia</taxon>
        <taxon>Strombidiidae</taxon>
        <taxon>Strombidium</taxon>
    </lineage>
</organism>
<proteinExistence type="predicted"/>
<dbReference type="EMBL" id="HBIH01005420">
    <property type="protein sequence ID" value="CAE0321701.1"/>
    <property type="molecule type" value="Transcribed_RNA"/>
</dbReference>
<evidence type="ECO:0000313" key="2">
    <source>
        <dbReference type="EMBL" id="CAE0321701.1"/>
    </source>
</evidence>
<gene>
    <name evidence="1" type="ORF">SINC0208_LOCUS2281</name>
    <name evidence="2" type="ORF">SINC0208_LOCUS2282</name>
</gene>
<sequence>MSKLWAMMSNNDMGKFPVIAGIFTEDMDPTFDSKGDAMPKGKVYGTRTKYIHSVGAVGKVKFVAEPDSPYSGVFQGADYGLIRLTAAAEPSKKQPLAPGIALKILRDGVDSANVVALFDLDGQPDNWNFFAHASWNHIGAPDNVPAKVLAKKFAEATSYIQEVSLKNFATHDQNGLESNDIKYPFSIGFKPSDDVKDLFPTELQDDDYMSYIKQLPTVPADSTLYDIYALDQPKELGGQEVLIGKVVLDGSLKTSKWADENLFFKHERVSDDIQDHADWAPYEAKWGKGSWGCPFGYSAQKE</sequence>
<accession>A0A7S3MTX1</accession>
<evidence type="ECO:0000313" key="1">
    <source>
        <dbReference type="EMBL" id="CAE0321700.1"/>
    </source>
</evidence>